<reference evidence="3" key="1">
    <citation type="submission" date="2022-07" db="EMBL/GenBank/DDBJ databases">
        <title>Genome Sequence of Physisporinus lineatus.</title>
        <authorList>
            <person name="Buettner E."/>
        </authorList>
    </citation>
    <scope>NUCLEOTIDE SEQUENCE</scope>
    <source>
        <strain evidence="3">VT162</strain>
    </source>
</reference>
<feature type="domain" description="Phospholipid/glycerol acyltransferase" evidence="2">
    <location>
        <begin position="38"/>
        <end position="184"/>
    </location>
</feature>
<dbReference type="GO" id="GO:0008654">
    <property type="term" value="P:phospholipid biosynthetic process"/>
    <property type="evidence" value="ECO:0007669"/>
    <property type="project" value="TreeGrafter"/>
</dbReference>
<dbReference type="InterPro" id="IPR002123">
    <property type="entry name" value="Plipid/glycerol_acylTrfase"/>
</dbReference>
<proteinExistence type="predicted"/>
<evidence type="ECO:0000256" key="1">
    <source>
        <dbReference type="SAM" id="MobiDB-lite"/>
    </source>
</evidence>
<feature type="compositionally biased region" description="Polar residues" evidence="1">
    <location>
        <begin position="532"/>
        <end position="544"/>
    </location>
</feature>
<gene>
    <name evidence="3" type="ORF">NLI96_g3603</name>
</gene>
<evidence type="ECO:0000313" key="4">
    <source>
        <dbReference type="Proteomes" id="UP001212997"/>
    </source>
</evidence>
<evidence type="ECO:0000313" key="3">
    <source>
        <dbReference type="EMBL" id="KAJ3487349.1"/>
    </source>
</evidence>
<dbReference type="GO" id="GO:0004366">
    <property type="term" value="F:glycerol-3-phosphate O-acyltransferase activity"/>
    <property type="evidence" value="ECO:0007669"/>
    <property type="project" value="TreeGrafter"/>
</dbReference>
<dbReference type="InterPro" id="IPR052744">
    <property type="entry name" value="GPAT/DAPAT"/>
</dbReference>
<dbReference type="GO" id="GO:0016287">
    <property type="term" value="F:glycerone-phosphate O-acyltransferase activity"/>
    <property type="evidence" value="ECO:0007669"/>
    <property type="project" value="TreeGrafter"/>
</dbReference>
<dbReference type="PANTHER" id="PTHR31605:SF0">
    <property type="entry name" value="GLYCEROL-3-PHOSPHATE O-ACYLTRANSFERASE 1"/>
    <property type="match status" value="1"/>
</dbReference>
<protein>
    <recommendedName>
        <fullName evidence="2">Phospholipid/glycerol acyltransferase domain-containing protein</fullName>
    </recommendedName>
</protein>
<feature type="region of interest" description="Disordered" evidence="1">
    <location>
        <begin position="531"/>
        <end position="560"/>
    </location>
</feature>
<comment type="caution">
    <text evidence="3">The sequence shown here is derived from an EMBL/GenBank/DDBJ whole genome shotgun (WGS) entry which is preliminary data.</text>
</comment>
<accession>A0AAD5YKX0</accession>
<dbReference type="EMBL" id="JANAWD010000094">
    <property type="protein sequence ID" value="KAJ3487349.1"/>
    <property type="molecule type" value="Genomic_DNA"/>
</dbReference>
<sequence length="591" mass="65695">MHLRLVYRALRKISDWSLGLYSDVYVEGQENVPQDGPVIIAATHHNEMIDIATLAAMIPYRRPVNFWAKSTMFKNPISGWILSSAGSIPVNRNPNSIPGENGSQQTDTHHALFKETFQALDDGEVIGVFPEGTSYTEPQIAQVKDGAAWAALEYAKWQRRQETNHKDGSKAKPLRLVPVAIIYTDKSQFQSRICVRWGKPIDVTPFVDECLSGPSVDSRIVIKKLTREIERCLVAMTINAQNWDTLYQAEIARNITWGDENKIPTEDYVAVTQGVIGRISALQRGNTSAGDLKSLITYYSLSHYTGISHATLASLYPGERSPPTPTRALTVFLQQVVKTMLHPRFLFFFPTFLVHLPAYLFGHLAGRYLANHKEEETQAQFKAIFGGLGFGLASGFVGKKLADLLLLSNLRRVVHDSWLPNLASWSAGIHEIDPITGWKRALGTLAVMLGTTKMLYKWHSALVAASPSLGFFGALTEILQSRLKRLIASYKVLDSLCRPRPAKLTTSEVEFYSRPPEKPVNPYIKRRIEVNGASTPPSDSSGSNTPSIVPESPPPIPIRSSTTSRLLVRELLAARVKATTAVRNVIRDKRD</sequence>
<dbReference type="AlphaFoldDB" id="A0AAD5YKX0"/>
<organism evidence="3 4">
    <name type="scientific">Meripilus lineatus</name>
    <dbReference type="NCBI Taxonomy" id="2056292"/>
    <lineage>
        <taxon>Eukaryota</taxon>
        <taxon>Fungi</taxon>
        <taxon>Dikarya</taxon>
        <taxon>Basidiomycota</taxon>
        <taxon>Agaricomycotina</taxon>
        <taxon>Agaricomycetes</taxon>
        <taxon>Polyporales</taxon>
        <taxon>Meripilaceae</taxon>
        <taxon>Meripilus</taxon>
    </lineage>
</organism>
<dbReference type="PANTHER" id="PTHR31605">
    <property type="entry name" value="GLYCEROL-3-PHOSPHATE O-ACYLTRANSFERASE 1"/>
    <property type="match status" value="1"/>
</dbReference>
<name>A0AAD5YKX0_9APHY</name>
<dbReference type="Proteomes" id="UP001212997">
    <property type="component" value="Unassembled WGS sequence"/>
</dbReference>
<keyword evidence="4" id="KW-1185">Reference proteome</keyword>
<dbReference type="SUPFAM" id="SSF69593">
    <property type="entry name" value="Glycerol-3-phosphate (1)-acyltransferase"/>
    <property type="match status" value="1"/>
</dbReference>
<evidence type="ECO:0000259" key="2">
    <source>
        <dbReference type="SMART" id="SM00563"/>
    </source>
</evidence>
<dbReference type="Pfam" id="PF01553">
    <property type="entry name" value="Acyltransferase"/>
    <property type="match status" value="1"/>
</dbReference>
<dbReference type="CDD" id="cd07992">
    <property type="entry name" value="LPLAT_AAK14816-like"/>
    <property type="match status" value="1"/>
</dbReference>
<dbReference type="SMART" id="SM00563">
    <property type="entry name" value="PlsC"/>
    <property type="match status" value="1"/>
</dbReference>